<name>A0ACB7TBB4_HYAAI</name>
<protein>
    <submittedName>
        <fullName evidence="1">Uncharacterized protein</fullName>
    </submittedName>
</protein>
<gene>
    <name evidence="1" type="ORF">HPB50_024314</name>
</gene>
<dbReference type="EMBL" id="CM023490">
    <property type="protein sequence ID" value="KAH6943541.1"/>
    <property type="molecule type" value="Genomic_DNA"/>
</dbReference>
<keyword evidence="2" id="KW-1185">Reference proteome</keyword>
<evidence type="ECO:0000313" key="1">
    <source>
        <dbReference type="EMBL" id="KAH6943541.1"/>
    </source>
</evidence>
<dbReference type="Proteomes" id="UP000821845">
    <property type="component" value="Chromosome 10"/>
</dbReference>
<reference evidence="1" key="1">
    <citation type="submission" date="2020-05" db="EMBL/GenBank/DDBJ databases">
        <title>Large-scale comparative analyses of tick genomes elucidate their genetic diversity and vector capacities.</title>
        <authorList>
            <person name="Jia N."/>
            <person name="Wang J."/>
            <person name="Shi W."/>
            <person name="Du L."/>
            <person name="Sun Y."/>
            <person name="Zhan W."/>
            <person name="Jiang J."/>
            <person name="Wang Q."/>
            <person name="Zhang B."/>
            <person name="Ji P."/>
            <person name="Sakyi L.B."/>
            <person name="Cui X."/>
            <person name="Yuan T."/>
            <person name="Jiang B."/>
            <person name="Yang W."/>
            <person name="Lam T.T.-Y."/>
            <person name="Chang Q."/>
            <person name="Ding S."/>
            <person name="Wang X."/>
            <person name="Zhu J."/>
            <person name="Ruan X."/>
            <person name="Zhao L."/>
            <person name="Wei J."/>
            <person name="Que T."/>
            <person name="Du C."/>
            <person name="Cheng J."/>
            <person name="Dai P."/>
            <person name="Han X."/>
            <person name="Huang E."/>
            <person name="Gao Y."/>
            <person name="Liu J."/>
            <person name="Shao H."/>
            <person name="Ye R."/>
            <person name="Li L."/>
            <person name="Wei W."/>
            <person name="Wang X."/>
            <person name="Wang C."/>
            <person name="Yang T."/>
            <person name="Huo Q."/>
            <person name="Li W."/>
            <person name="Guo W."/>
            <person name="Chen H."/>
            <person name="Zhou L."/>
            <person name="Ni X."/>
            <person name="Tian J."/>
            <person name="Zhou Y."/>
            <person name="Sheng Y."/>
            <person name="Liu T."/>
            <person name="Pan Y."/>
            <person name="Xia L."/>
            <person name="Li J."/>
            <person name="Zhao F."/>
            <person name="Cao W."/>
        </authorList>
    </citation>
    <scope>NUCLEOTIDE SEQUENCE</scope>
    <source>
        <strain evidence="1">Hyas-2018</strain>
    </source>
</reference>
<organism evidence="1 2">
    <name type="scientific">Hyalomma asiaticum</name>
    <name type="common">Tick</name>
    <dbReference type="NCBI Taxonomy" id="266040"/>
    <lineage>
        <taxon>Eukaryota</taxon>
        <taxon>Metazoa</taxon>
        <taxon>Ecdysozoa</taxon>
        <taxon>Arthropoda</taxon>
        <taxon>Chelicerata</taxon>
        <taxon>Arachnida</taxon>
        <taxon>Acari</taxon>
        <taxon>Parasitiformes</taxon>
        <taxon>Ixodida</taxon>
        <taxon>Ixodoidea</taxon>
        <taxon>Ixodidae</taxon>
        <taxon>Hyalomminae</taxon>
        <taxon>Hyalomma</taxon>
    </lineage>
</organism>
<comment type="caution">
    <text evidence="1">The sequence shown here is derived from an EMBL/GenBank/DDBJ whole genome shotgun (WGS) entry which is preliminary data.</text>
</comment>
<proteinExistence type="predicted"/>
<sequence length="710" mass="78627">MALGALLTKHHASEALDSATKQAQFLADTIPAVLHKPINDIGLIMGPNLNNFSAALDDRLQVCSEEGRSALDVLAKDPLLEFATTAADRLSAVMKFAGEIEKTVNSGDFRAILESWNETAALLMDAAYACTKATCTKITKIHLNSSAKELKTIQEFMSKPFNFPPSIATWKLDPTQEKAAALRQVTKVRNVKLDLATHAEALQKELKEFGDRLNETVGQLNDSVKRVVERANSAAAYVRDPPDDVKTRLRLYKTLVVTGAAIVTVITAIYMFGNQCIMWRARTGFFSFTTASRAMLAAGFMFLLFFPMFMVVSTLGTTMGLAIDSKLCAPALDPGAPSSRPFIEFLAAKLGTQEATTTSAIPQEYDRRRAGLGSATVRRKRAAVSSPKNRTRRTERLAAANRGTVLKSQDRFKTLERRRVPRSPRRRRRQSPRGEGSGGGDDVQQPADITSALGREITPKAAEAILRRFVQCSNTGLSTFELLGRDLVTRMAKIILGRDSPWLALVRDAAGSPKLEALEKWGSEIPKLDNSVKSVFEKVGEVPMLWTDDGLLWSISSTVALSSLKEALRHKDNFRAKMKYVKGHVAKWDSMRPDLHRSIRDVLSVSRKAKEGFKKDLVLYFSDAKEQASCCRYCLKILERVGDCRQLYALYMSTVETVCVQGVPLLIIITCRSTIPRETRALERHAVSAQEETDYLSDRTCAILARRQSL</sequence>
<evidence type="ECO:0000313" key="2">
    <source>
        <dbReference type="Proteomes" id="UP000821845"/>
    </source>
</evidence>
<accession>A0ACB7TBB4</accession>